<dbReference type="EMBL" id="CAMXCT030004957">
    <property type="protein sequence ID" value="CAL4798187.1"/>
    <property type="molecule type" value="Genomic_DNA"/>
</dbReference>
<evidence type="ECO:0000313" key="5">
    <source>
        <dbReference type="Proteomes" id="UP001152797"/>
    </source>
</evidence>
<keyword evidence="5" id="KW-1185">Reference proteome</keyword>
<sequence>MIHFILPSVQDRFGLACEQAALGALEAFAALLVKSDLGLPQRRSILRIAWDTAREGDALLQHEDPMASLTASEIALAELGAVCLSAAVEAQLALSGAALRAARSQVPQQVPPWEWIRWRVDACARAALTAGVDQEKCESLRNIAATLLEPYRLQFQRIERQELAALQKQQAQQEALQQQKREQDEKRQLQQQRIEELKRQKDWADPDLREAMELEMKELEAQVASIPMQDSVAGTAGATQPFGKDGDVTGGATLSGAAAADGEDVEEPDPKLKRDGDQKAARGGNDGGPVKEDEDDMTRDHRDHGKDQKDGQNLSQNSQDQKDEMRRDEKTPTLQRLGKENDANEDGREREEHVSEARNDRGSGDESRVQKGRSDEKDKHQRDHRDPDEADETPKDQKDAEDQKLQDGSAMKGKLQKDQKDETSEKDLWDQRSKDGKDLKDGKDRESETSSSKVSEKHETTSVKEERSTKDSQVKDSKSEVKGEKTASSATKDVAKETSASPEVPRVLWVEPSGKTGPQAVWLGPLSAGEVLKMAEESKSLGPDGLIWGLASGSMKGQQPPEDGKGAQPLWQCLPELGQQLRRASEVQLQQRLENRFKTMPRQEDATDVLPS</sequence>
<reference evidence="3" key="1">
    <citation type="submission" date="2022-10" db="EMBL/GenBank/DDBJ databases">
        <authorList>
            <person name="Chen Y."/>
            <person name="Dougan E. K."/>
            <person name="Chan C."/>
            <person name="Rhodes N."/>
            <person name="Thang M."/>
        </authorList>
    </citation>
    <scope>NUCLEOTIDE SEQUENCE</scope>
</reference>
<gene>
    <name evidence="3" type="ORF">C1SCF055_LOCUS36096</name>
</gene>
<dbReference type="EMBL" id="CAMXCT020004957">
    <property type="protein sequence ID" value="CAL1164250.1"/>
    <property type="molecule type" value="Genomic_DNA"/>
</dbReference>
<feature type="coiled-coil region" evidence="1">
    <location>
        <begin position="163"/>
        <end position="200"/>
    </location>
</feature>
<feature type="compositionally biased region" description="Low complexity" evidence="2">
    <location>
        <begin position="250"/>
        <end position="260"/>
    </location>
</feature>
<feature type="compositionally biased region" description="Basic and acidic residues" evidence="2">
    <location>
        <begin position="298"/>
        <end position="310"/>
    </location>
</feature>
<organism evidence="3">
    <name type="scientific">Cladocopium goreaui</name>
    <dbReference type="NCBI Taxonomy" id="2562237"/>
    <lineage>
        <taxon>Eukaryota</taxon>
        <taxon>Sar</taxon>
        <taxon>Alveolata</taxon>
        <taxon>Dinophyceae</taxon>
        <taxon>Suessiales</taxon>
        <taxon>Symbiodiniaceae</taxon>
        <taxon>Cladocopium</taxon>
    </lineage>
</organism>
<dbReference type="Proteomes" id="UP001152797">
    <property type="component" value="Unassembled WGS sequence"/>
</dbReference>
<keyword evidence="1" id="KW-0175">Coiled coil</keyword>
<dbReference type="AlphaFoldDB" id="A0A9P1DJM8"/>
<comment type="caution">
    <text evidence="3">The sequence shown here is derived from an EMBL/GenBank/DDBJ whole genome shotgun (WGS) entry which is preliminary data.</text>
</comment>
<feature type="compositionally biased region" description="Basic and acidic residues" evidence="2">
    <location>
        <begin position="320"/>
        <end position="405"/>
    </location>
</feature>
<feature type="region of interest" description="Disordered" evidence="2">
    <location>
        <begin position="234"/>
        <end position="521"/>
    </location>
</feature>
<dbReference type="EMBL" id="CAMXCT010004957">
    <property type="protein sequence ID" value="CAI4010875.1"/>
    <property type="molecule type" value="Genomic_DNA"/>
</dbReference>
<accession>A0A9P1DJM8</accession>
<feature type="compositionally biased region" description="Basic and acidic residues" evidence="2">
    <location>
        <begin position="268"/>
        <end position="280"/>
    </location>
</feature>
<dbReference type="OrthoDB" id="10385127at2759"/>
<evidence type="ECO:0000313" key="3">
    <source>
        <dbReference type="EMBL" id="CAI4010875.1"/>
    </source>
</evidence>
<evidence type="ECO:0000256" key="2">
    <source>
        <dbReference type="SAM" id="MobiDB-lite"/>
    </source>
</evidence>
<proteinExistence type="predicted"/>
<evidence type="ECO:0000313" key="4">
    <source>
        <dbReference type="EMBL" id="CAL4798187.1"/>
    </source>
</evidence>
<reference evidence="4 5" key="2">
    <citation type="submission" date="2024-05" db="EMBL/GenBank/DDBJ databases">
        <authorList>
            <person name="Chen Y."/>
            <person name="Shah S."/>
            <person name="Dougan E. K."/>
            <person name="Thang M."/>
            <person name="Chan C."/>
        </authorList>
    </citation>
    <scope>NUCLEOTIDE SEQUENCE [LARGE SCALE GENOMIC DNA]</scope>
</reference>
<feature type="compositionally biased region" description="Basic and acidic residues" evidence="2">
    <location>
        <begin position="415"/>
        <end position="485"/>
    </location>
</feature>
<evidence type="ECO:0000256" key="1">
    <source>
        <dbReference type="SAM" id="Coils"/>
    </source>
</evidence>
<protein>
    <submittedName>
        <fullName evidence="4">Copper-transporting ATPase</fullName>
    </submittedName>
</protein>
<name>A0A9P1DJM8_9DINO</name>